<keyword evidence="11" id="KW-0482">Metalloprotease</keyword>
<gene>
    <name evidence="15" type="ORF">SAMN04488038_109132</name>
</gene>
<evidence type="ECO:0000313" key="16">
    <source>
        <dbReference type="Proteomes" id="UP000199233"/>
    </source>
</evidence>
<name>A0A1H9I1T7_9GAMM</name>
<evidence type="ECO:0000256" key="3">
    <source>
        <dbReference type="ARBA" id="ARBA00007931"/>
    </source>
</evidence>
<keyword evidence="7" id="KW-0479">Metal-binding</keyword>
<dbReference type="PANTHER" id="PTHR35864">
    <property type="entry name" value="ZINC METALLOPROTEASE MJ0611-RELATED"/>
    <property type="match status" value="1"/>
</dbReference>
<keyword evidence="8" id="KW-0378">Hydrolase</keyword>
<evidence type="ECO:0000256" key="8">
    <source>
        <dbReference type="ARBA" id="ARBA00022801"/>
    </source>
</evidence>
<evidence type="ECO:0000256" key="4">
    <source>
        <dbReference type="ARBA" id="ARBA00022475"/>
    </source>
</evidence>
<comment type="cofactor">
    <cofactor evidence="1">
        <name>Zn(2+)</name>
        <dbReference type="ChEBI" id="CHEBI:29105"/>
    </cofactor>
</comment>
<dbReference type="CDD" id="cd06158">
    <property type="entry name" value="S2P-M50_like_1"/>
    <property type="match status" value="1"/>
</dbReference>
<dbReference type="InterPro" id="IPR044537">
    <property type="entry name" value="Rip2-like"/>
</dbReference>
<dbReference type="GO" id="GO:0006508">
    <property type="term" value="P:proteolysis"/>
    <property type="evidence" value="ECO:0007669"/>
    <property type="project" value="UniProtKB-KW"/>
</dbReference>
<proteinExistence type="inferred from homology"/>
<feature type="transmembrane region" description="Helical" evidence="13">
    <location>
        <begin position="175"/>
        <end position="196"/>
    </location>
</feature>
<evidence type="ECO:0000256" key="6">
    <source>
        <dbReference type="ARBA" id="ARBA00022692"/>
    </source>
</evidence>
<dbReference type="STRING" id="489703.SAMN04488038_109132"/>
<dbReference type="EMBL" id="FOFS01000009">
    <property type="protein sequence ID" value="SEQ68415.1"/>
    <property type="molecule type" value="Genomic_DNA"/>
</dbReference>
<evidence type="ECO:0000256" key="13">
    <source>
        <dbReference type="SAM" id="Phobius"/>
    </source>
</evidence>
<protein>
    <submittedName>
        <fullName evidence="15">Zn-dependent protease (Includes SpoIVFB)</fullName>
    </submittedName>
</protein>
<keyword evidence="9" id="KW-0862">Zinc</keyword>
<keyword evidence="16" id="KW-1185">Reference proteome</keyword>
<evidence type="ECO:0000256" key="9">
    <source>
        <dbReference type="ARBA" id="ARBA00022833"/>
    </source>
</evidence>
<dbReference type="GO" id="GO:0046872">
    <property type="term" value="F:metal ion binding"/>
    <property type="evidence" value="ECO:0007669"/>
    <property type="project" value="UniProtKB-KW"/>
</dbReference>
<dbReference type="PANTHER" id="PTHR35864:SF1">
    <property type="entry name" value="ZINC METALLOPROTEASE YWHC-RELATED"/>
    <property type="match status" value="1"/>
</dbReference>
<feature type="transmembrane region" description="Helical" evidence="13">
    <location>
        <begin position="50"/>
        <end position="71"/>
    </location>
</feature>
<evidence type="ECO:0000256" key="7">
    <source>
        <dbReference type="ARBA" id="ARBA00022723"/>
    </source>
</evidence>
<evidence type="ECO:0000313" key="15">
    <source>
        <dbReference type="EMBL" id="SEQ68415.1"/>
    </source>
</evidence>
<comment type="subcellular location">
    <subcellularLocation>
        <location evidence="2">Cell membrane</location>
        <topology evidence="2">Multi-pass membrane protein</topology>
    </subcellularLocation>
</comment>
<evidence type="ECO:0000256" key="11">
    <source>
        <dbReference type="ARBA" id="ARBA00023049"/>
    </source>
</evidence>
<accession>A0A1H9I1T7</accession>
<keyword evidence="6 13" id="KW-0812">Transmembrane</keyword>
<evidence type="ECO:0000256" key="12">
    <source>
        <dbReference type="ARBA" id="ARBA00023136"/>
    </source>
</evidence>
<feature type="transmembrane region" description="Helical" evidence="13">
    <location>
        <begin position="92"/>
        <end position="112"/>
    </location>
</feature>
<dbReference type="Proteomes" id="UP000199233">
    <property type="component" value="Unassembled WGS sequence"/>
</dbReference>
<evidence type="ECO:0000259" key="14">
    <source>
        <dbReference type="Pfam" id="PF02163"/>
    </source>
</evidence>
<keyword evidence="12 13" id="KW-0472">Membrane</keyword>
<evidence type="ECO:0000256" key="5">
    <source>
        <dbReference type="ARBA" id="ARBA00022670"/>
    </source>
</evidence>
<keyword evidence="10 13" id="KW-1133">Transmembrane helix</keyword>
<dbReference type="Pfam" id="PF02163">
    <property type="entry name" value="Peptidase_M50"/>
    <property type="match status" value="1"/>
</dbReference>
<evidence type="ECO:0000256" key="2">
    <source>
        <dbReference type="ARBA" id="ARBA00004651"/>
    </source>
</evidence>
<dbReference type="InterPro" id="IPR052348">
    <property type="entry name" value="Metallopeptidase_M50B"/>
</dbReference>
<dbReference type="GO" id="GO:0005886">
    <property type="term" value="C:plasma membrane"/>
    <property type="evidence" value="ECO:0007669"/>
    <property type="project" value="UniProtKB-SubCell"/>
</dbReference>
<feature type="domain" description="Peptidase M50" evidence="14">
    <location>
        <begin position="128"/>
        <end position="187"/>
    </location>
</feature>
<dbReference type="GO" id="GO:0008237">
    <property type="term" value="F:metallopeptidase activity"/>
    <property type="evidence" value="ECO:0007669"/>
    <property type="project" value="UniProtKB-KW"/>
</dbReference>
<evidence type="ECO:0000256" key="1">
    <source>
        <dbReference type="ARBA" id="ARBA00001947"/>
    </source>
</evidence>
<dbReference type="InterPro" id="IPR008915">
    <property type="entry name" value="Peptidase_M50"/>
</dbReference>
<keyword evidence="5 15" id="KW-0645">Protease</keyword>
<feature type="transmembrane region" description="Helical" evidence="13">
    <location>
        <begin position="132"/>
        <end position="154"/>
    </location>
</feature>
<comment type="similarity">
    <text evidence="3">Belongs to the peptidase M50B family.</text>
</comment>
<dbReference type="AlphaFoldDB" id="A0A1H9I1T7"/>
<sequence length="223" mass="23962">MTLVQKIAVWALPVIFAITVHEAAHGYAARALGDRTAQMMGRLSLNPLRHIDLVGTVVVPLVLLILGGFLFGWAKPVPVDYRNLKHPRRDMALVAAAGPASNALMAIAWGILLRVSLEQGADEGLWMGLRYMAVSGILINLVLMVLNLIPLPPLDGGRVLTGLLPARLAYRFSRIEPYGMVILVVLMATGLLGKLMFWPLSIAEYSLFSALGIASGGMLLSGS</sequence>
<organism evidence="15 16">
    <name type="scientific">Solimonas aquatica</name>
    <dbReference type="NCBI Taxonomy" id="489703"/>
    <lineage>
        <taxon>Bacteria</taxon>
        <taxon>Pseudomonadati</taxon>
        <taxon>Pseudomonadota</taxon>
        <taxon>Gammaproteobacteria</taxon>
        <taxon>Nevskiales</taxon>
        <taxon>Nevskiaceae</taxon>
        <taxon>Solimonas</taxon>
    </lineage>
</organism>
<evidence type="ECO:0000256" key="10">
    <source>
        <dbReference type="ARBA" id="ARBA00022989"/>
    </source>
</evidence>
<reference evidence="15 16" key="1">
    <citation type="submission" date="2016-10" db="EMBL/GenBank/DDBJ databases">
        <authorList>
            <person name="de Groot N.N."/>
        </authorList>
    </citation>
    <scope>NUCLEOTIDE SEQUENCE [LARGE SCALE GENOMIC DNA]</scope>
    <source>
        <strain evidence="15 16">DSM 25927</strain>
    </source>
</reference>
<keyword evidence="4" id="KW-1003">Cell membrane</keyword>